<dbReference type="EMBL" id="KZ613944">
    <property type="protein sequence ID" value="PMD41111.1"/>
    <property type="molecule type" value="Genomic_DNA"/>
</dbReference>
<feature type="compositionally biased region" description="Basic residues" evidence="1">
    <location>
        <begin position="424"/>
        <end position="436"/>
    </location>
</feature>
<evidence type="ECO:0000313" key="3">
    <source>
        <dbReference type="Proteomes" id="UP000235786"/>
    </source>
</evidence>
<feature type="region of interest" description="Disordered" evidence="1">
    <location>
        <begin position="241"/>
        <end position="266"/>
    </location>
</feature>
<feature type="compositionally biased region" description="Basic and acidic residues" evidence="1">
    <location>
        <begin position="364"/>
        <end position="384"/>
    </location>
</feature>
<proteinExistence type="predicted"/>
<dbReference type="Proteomes" id="UP000235786">
    <property type="component" value="Unassembled WGS sequence"/>
</dbReference>
<accession>A0A2J6RRG5</accession>
<feature type="compositionally biased region" description="Basic residues" evidence="1">
    <location>
        <begin position="1"/>
        <end position="11"/>
    </location>
</feature>
<feature type="region of interest" description="Disordered" evidence="1">
    <location>
        <begin position="189"/>
        <end position="223"/>
    </location>
</feature>
<feature type="compositionally biased region" description="Basic and acidic residues" evidence="1">
    <location>
        <begin position="288"/>
        <end position="299"/>
    </location>
</feature>
<dbReference type="OrthoDB" id="5422861at2759"/>
<name>A0A2J6RRG5_HYAVF</name>
<gene>
    <name evidence="2" type="ORF">L207DRAFT_565099</name>
</gene>
<sequence length="461" mass="50797">MGKGKGKKGKKDPKSAIKKSTEITKVKAPRPVNPIKKAKKLMSKDKKAERDAIPPIGSDMDAIRKAASDRVMKNLLHAKWPALFKKHLGVIESHILALDRTMMSMKTEMVHMPEKQRLEWELGERGNFRVLCEMMDRARQVLVDARRSAQGILPPERLRDKKGLGVKGTEFELLGPKLAQKAAELGYTKRGKLGRDPDAVSSDSDTDTEISNPSSSSDDADAVTKGADFVPLNVGAKVPRFPTVEDSGADKEKTTTNGVEPNPYFVVDTNPTPVIVNGNGVVKLSKKRAMEDDGEEQKSKKAKKEKHTVSEPAVSFPVEPEIDFAAVEAALQAEVEAAEAIKAQEAHSAESSENKKSKKKRRRSSDGDELVEKKKVKKDSKQVEEESSVNATEPSLLPEENTAKDTGKKRRLSETASGDEVVEKKHKKEKKEKKRKVEADGAEVAEGKKKKRKQKVVAESE</sequence>
<feature type="region of interest" description="Disordered" evidence="1">
    <location>
        <begin position="342"/>
        <end position="461"/>
    </location>
</feature>
<dbReference type="AlphaFoldDB" id="A0A2J6RRG5"/>
<keyword evidence="3" id="KW-1185">Reference proteome</keyword>
<organism evidence="2 3">
    <name type="scientific">Hyaloscypha variabilis (strain UAMH 11265 / GT02V1 / F)</name>
    <name type="common">Meliniomyces variabilis</name>
    <dbReference type="NCBI Taxonomy" id="1149755"/>
    <lineage>
        <taxon>Eukaryota</taxon>
        <taxon>Fungi</taxon>
        <taxon>Dikarya</taxon>
        <taxon>Ascomycota</taxon>
        <taxon>Pezizomycotina</taxon>
        <taxon>Leotiomycetes</taxon>
        <taxon>Helotiales</taxon>
        <taxon>Hyaloscyphaceae</taxon>
        <taxon>Hyaloscypha</taxon>
        <taxon>Hyaloscypha variabilis</taxon>
    </lineage>
</organism>
<feature type="compositionally biased region" description="Basic and acidic residues" evidence="1">
    <location>
        <begin position="12"/>
        <end position="25"/>
    </location>
</feature>
<evidence type="ECO:0000313" key="2">
    <source>
        <dbReference type="EMBL" id="PMD41111.1"/>
    </source>
</evidence>
<feature type="compositionally biased region" description="Basic and acidic residues" evidence="1">
    <location>
        <begin position="342"/>
        <end position="355"/>
    </location>
</feature>
<feature type="region of interest" description="Disordered" evidence="1">
    <location>
        <begin position="1"/>
        <end position="53"/>
    </location>
</feature>
<reference evidence="2 3" key="1">
    <citation type="submission" date="2016-04" db="EMBL/GenBank/DDBJ databases">
        <title>A degradative enzymes factory behind the ericoid mycorrhizal symbiosis.</title>
        <authorList>
            <consortium name="DOE Joint Genome Institute"/>
            <person name="Martino E."/>
            <person name="Morin E."/>
            <person name="Grelet G."/>
            <person name="Kuo A."/>
            <person name="Kohler A."/>
            <person name="Daghino S."/>
            <person name="Barry K."/>
            <person name="Choi C."/>
            <person name="Cichocki N."/>
            <person name="Clum A."/>
            <person name="Copeland A."/>
            <person name="Hainaut M."/>
            <person name="Haridas S."/>
            <person name="Labutti K."/>
            <person name="Lindquist E."/>
            <person name="Lipzen A."/>
            <person name="Khouja H.-R."/>
            <person name="Murat C."/>
            <person name="Ohm R."/>
            <person name="Olson A."/>
            <person name="Spatafora J."/>
            <person name="Veneault-Fourrey C."/>
            <person name="Henrissat B."/>
            <person name="Grigoriev I."/>
            <person name="Martin F."/>
            <person name="Perotto S."/>
        </authorList>
    </citation>
    <scope>NUCLEOTIDE SEQUENCE [LARGE SCALE GENOMIC DNA]</scope>
    <source>
        <strain evidence="2 3">F</strain>
    </source>
</reference>
<feature type="compositionally biased region" description="Basic and acidic residues" evidence="1">
    <location>
        <begin position="42"/>
        <end position="52"/>
    </location>
</feature>
<feature type="region of interest" description="Disordered" evidence="1">
    <location>
        <begin position="285"/>
        <end position="314"/>
    </location>
</feature>
<protein>
    <submittedName>
        <fullName evidence="2">Uncharacterized protein</fullName>
    </submittedName>
</protein>
<evidence type="ECO:0000256" key="1">
    <source>
        <dbReference type="SAM" id="MobiDB-lite"/>
    </source>
</evidence>